<evidence type="ECO:0000256" key="1">
    <source>
        <dbReference type="SAM" id="MobiDB-lite"/>
    </source>
</evidence>
<proteinExistence type="predicted"/>
<keyword evidence="3" id="KW-1185">Reference proteome</keyword>
<feature type="compositionally biased region" description="Low complexity" evidence="1">
    <location>
        <begin position="1"/>
        <end position="12"/>
    </location>
</feature>
<gene>
    <name evidence="2" type="ORF">E2C01_081132</name>
</gene>
<name>A0A5B7IVU1_PORTR</name>
<feature type="region of interest" description="Disordered" evidence="1">
    <location>
        <begin position="1"/>
        <end position="145"/>
    </location>
</feature>
<reference evidence="2 3" key="1">
    <citation type="submission" date="2019-05" db="EMBL/GenBank/DDBJ databases">
        <title>Another draft genome of Portunus trituberculatus and its Hox gene families provides insights of decapod evolution.</title>
        <authorList>
            <person name="Jeong J.-H."/>
            <person name="Song I."/>
            <person name="Kim S."/>
            <person name="Choi T."/>
            <person name="Kim D."/>
            <person name="Ryu S."/>
            <person name="Kim W."/>
        </authorList>
    </citation>
    <scope>NUCLEOTIDE SEQUENCE [LARGE SCALE GENOMIC DNA]</scope>
    <source>
        <tissue evidence="2">Muscle</tissue>
    </source>
</reference>
<accession>A0A5B7IVU1</accession>
<feature type="compositionally biased region" description="Basic and acidic residues" evidence="1">
    <location>
        <begin position="13"/>
        <end position="26"/>
    </location>
</feature>
<dbReference type="AlphaFoldDB" id="A0A5B7IVU1"/>
<feature type="compositionally biased region" description="Basic and acidic residues" evidence="1">
    <location>
        <begin position="98"/>
        <end position="113"/>
    </location>
</feature>
<evidence type="ECO:0000313" key="2">
    <source>
        <dbReference type="EMBL" id="MPC86309.1"/>
    </source>
</evidence>
<comment type="caution">
    <text evidence="2">The sequence shown here is derived from an EMBL/GenBank/DDBJ whole genome shotgun (WGS) entry which is preliminary data.</text>
</comment>
<sequence>MTPSSQHSPSQHQGEERKMSLKKETNEILEPSCPSLLTFNDTTPLPPSPCSLSFSPTPLPPHSPPTALQHGRGQGVCLPRLSVDHREQHHRSRSKRLQGGEEKQQQREEEKKAPTSPVKAAVAWQQQEQQQSQPRTKVHLEKDDQVARGGQVSQVDDCLGLTCVSGLPGFVPRRSQVLLLSVVVWVVIHGRRQTEGHRCVENQPQHGTWVEKQRYVVPAARGPSLTAATSPRILREAASVTGDWGNDRASPVYHQTS</sequence>
<protein>
    <submittedName>
        <fullName evidence="2">Uncharacterized protein</fullName>
    </submittedName>
</protein>
<evidence type="ECO:0000313" key="3">
    <source>
        <dbReference type="Proteomes" id="UP000324222"/>
    </source>
</evidence>
<organism evidence="2 3">
    <name type="scientific">Portunus trituberculatus</name>
    <name type="common">Swimming crab</name>
    <name type="synonym">Neptunus trituberculatus</name>
    <dbReference type="NCBI Taxonomy" id="210409"/>
    <lineage>
        <taxon>Eukaryota</taxon>
        <taxon>Metazoa</taxon>
        <taxon>Ecdysozoa</taxon>
        <taxon>Arthropoda</taxon>
        <taxon>Crustacea</taxon>
        <taxon>Multicrustacea</taxon>
        <taxon>Malacostraca</taxon>
        <taxon>Eumalacostraca</taxon>
        <taxon>Eucarida</taxon>
        <taxon>Decapoda</taxon>
        <taxon>Pleocyemata</taxon>
        <taxon>Brachyura</taxon>
        <taxon>Eubrachyura</taxon>
        <taxon>Portunoidea</taxon>
        <taxon>Portunidae</taxon>
        <taxon>Portuninae</taxon>
        <taxon>Portunus</taxon>
    </lineage>
</organism>
<dbReference type="Proteomes" id="UP000324222">
    <property type="component" value="Unassembled WGS sequence"/>
</dbReference>
<dbReference type="EMBL" id="VSRR010071080">
    <property type="protein sequence ID" value="MPC86309.1"/>
    <property type="molecule type" value="Genomic_DNA"/>
</dbReference>